<sequence>SLWGKYGALRSSLSKIMALMSSLTDMGVILLETSKTYNLEDFYGIQEERVDTFRKDLQNFRSVIKRIVYDACKATFSQSGFSLDDYRIECNYLQRQLSDNTSLSPEARYEVPKKLTFIEQSNKRLICEKLISFVHLVDWIFRIALYNCVKNTFDSIHMEMESRSAQFVIEADDGKKGSPTTASSVSSSTPMFHVVLSIYEKKIVLEPTIHNFEKVLEKYLHKLNEAINSIQLIIHDKDLNPFTRPYLYGKIDESL</sequence>
<gene>
    <name evidence="1" type="primary">DNAH6</name>
</gene>
<dbReference type="OrthoDB" id="5593012at2759"/>
<protein>
    <submittedName>
        <fullName evidence="1">Dynein, axonemal, heavy chain 6 [Pelodiscus sinensis]</fullName>
    </submittedName>
</protein>
<evidence type="ECO:0000313" key="1">
    <source>
        <dbReference type="EMBL" id="CDW30510.1"/>
    </source>
</evidence>
<organism evidence="1">
    <name type="scientific">Lepeophtheirus salmonis</name>
    <name type="common">Salmon louse</name>
    <name type="synonym">Caligus salmonis</name>
    <dbReference type="NCBI Taxonomy" id="72036"/>
    <lineage>
        <taxon>Eukaryota</taxon>
        <taxon>Metazoa</taxon>
        <taxon>Ecdysozoa</taxon>
        <taxon>Arthropoda</taxon>
        <taxon>Crustacea</taxon>
        <taxon>Multicrustacea</taxon>
        <taxon>Hexanauplia</taxon>
        <taxon>Copepoda</taxon>
        <taxon>Siphonostomatoida</taxon>
        <taxon>Caligidae</taxon>
        <taxon>Lepeophtheirus</taxon>
    </lineage>
</organism>
<reference evidence="1" key="1">
    <citation type="submission" date="2014-05" db="EMBL/GenBank/DDBJ databases">
        <authorList>
            <person name="Chronopoulou M."/>
        </authorList>
    </citation>
    <scope>NUCLEOTIDE SEQUENCE</scope>
    <source>
        <tissue evidence="1">Whole organism</tissue>
    </source>
</reference>
<name>A0A0K2TXD9_LEPSM</name>
<feature type="non-terminal residue" evidence="1">
    <location>
        <position position="1"/>
    </location>
</feature>
<accession>A0A0K2TXD9</accession>
<proteinExistence type="predicted"/>
<dbReference type="EMBL" id="HACA01013149">
    <property type="protein sequence ID" value="CDW30510.1"/>
    <property type="molecule type" value="Transcribed_RNA"/>
</dbReference>
<feature type="non-terminal residue" evidence="1">
    <location>
        <position position="255"/>
    </location>
</feature>
<dbReference type="AlphaFoldDB" id="A0A0K2TXD9"/>